<feature type="compositionally biased region" description="Gly residues" evidence="9">
    <location>
        <begin position="148"/>
        <end position="162"/>
    </location>
</feature>
<evidence type="ECO:0000313" key="11">
    <source>
        <dbReference type="EMBL" id="NNF05294.1"/>
    </source>
</evidence>
<dbReference type="EMBL" id="JABDJR010000029">
    <property type="protein sequence ID" value="NNF05294.1"/>
    <property type="molecule type" value="Genomic_DNA"/>
</dbReference>
<evidence type="ECO:0000256" key="9">
    <source>
        <dbReference type="SAM" id="MobiDB-lite"/>
    </source>
</evidence>
<gene>
    <name evidence="7 11" type="primary">infB</name>
    <name evidence="11" type="ORF">HKN21_00905</name>
</gene>
<feature type="binding site" evidence="7">
    <location>
        <begin position="411"/>
        <end position="414"/>
    </location>
    <ligand>
        <name>GTP</name>
        <dbReference type="ChEBI" id="CHEBI:37565"/>
    </ligand>
</feature>
<dbReference type="SUPFAM" id="SSF52540">
    <property type="entry name" value="P-loop containing nucleoside triphosphate hydrolases"/>
    <property type="match status" value="1"/>
</dbReference>
<dbReference type="PANTHER" id="PTHR43381">
    <property type="entry name" value="TRANSLATION INITIATION FACTOR IF-2-RELATED"/>
    <property type="match status" value="1"/>
</dbReference>
<dbReference type="SUPFAM" id="SSF52156">
    <property type="entry name" value="Initiation factor IF2/eIF5b, domain 3"/>
    <property type="match status" value="1"/>
</dbReference>
<evidence type="ECO:0000259" key="10">
    <source>
        <dbReference type="PROSITE" id="PS51722"/>
    </source>
</evidence>
<comment type="function">
    <text evidence="7 8">One of the essential components for the initiation of protein synthesis. Protects formylmethionyl-tRNA from spontaneous hydrolysis and promotes its binding to the 30S ribosomal subunits. Also involved in the hydrolysis of GTP during the formation of the 70S ribosomal complex.</text>
</comment>
<dbReference type="InterPro" id="IPR000178">
    <property type="entry name" value="TF_IF2_bacterial-like"/>
</dbReference>
<accession>A0A7Y2E4X7</accession>
<dbReference type="Pfam" id="PF11987">
    <property type="entry name" value="IF-2"/>
    <property type="match status" value="1"/>
</dbReference>
<protein>
    <recommendedName>
        <fullName evidence="2 7">Translation initiation factor IF-2</fullName>
    </recommendedName>
</protein>
<evidence type="ECO:0000256" key="8">
    <source>
        <dbReference type="RuleBase" id="RU000644"/>
    </source>
</evidence>
<dbReference type="FunFam" id="2.40.30.10:FF:000007">
    <property type="entry name" value="Translation initiation factor IF-2"/>
    <property type="match status" value="1"/>
</dbReference>
<dbReference type="PANTHER" id="PTHR43381:SF5">
    <property type="entry name" value="TR-TYPE G DOMAIN-CONTAINING PROTEIN"/>
    <property type="match status" value="1"/>
</dbReference>
<dbReference type="Gene3D" id="3.40.50.300">
    <property type="entry name" value="P-loop containing nucleotide triphosphate hydrolases"/>
    <property type="match status" value="1"/>
</dbReference>
<feature type="domain" description="Tr-type G" evidence="10">
    <location>
        <begin position="301"/>
        <end position="469"/>
    </location>
</feature>
<keyword evidence="3 7" id="KW-0396">Initiation factor</keyword>
<dbReference type="Pfam" id="PF00009">
    <property type="entry name" value="GTP_EFTU"/>
    <property type="match status" value="1"/>
</dbReference>
<comment type="subcellular location">
    <subcellularLocation>
        <location evidence="7">Cytoplasm</location>
    </subcellularLocation>
</comment>
<dbReference type="InterPro" id="IPR005225">
    <property type="entry name" value="Small_GTP-bd"/>
</dbReference>
<evidence type="ECO:0000313" key="12">
    <source>
        <dbReference type="Proteomes" id="UP000547674"/>
    </source>
</evidence>
<dbReference type="InterPro" id="IPR015760">
    <property type="entry name" value="TIF_IF2"/>
</dbReference>
<feature type="compositionally biased region" description="Pro residues" evidence="9">
    <location>
        <begin position="65"/>
        <end position="79"/>
    </location>
</feature>
<evidence type="ECO:0000256" key="6">
    <source>
        <dbReference type="ARBA" id="ARBA00023134"/>
    </source>
</evidence>
<dbReference type="CDD" id="cd03692">
    <property type="entry name" value="mtIF2_IVc"/>
    <property type="match status" value="1"/>
</dbReference>
<feature type="compositionally biased region" description="Polar residues" evidence="9">
    <location>
        <begin position="123"/>
        <end position="132"/>
    </location>
</feature>
<dbReference type="CDD" id="cd03702">
    <property type="entry name" value="IF2_mtIF2_II"/>
    <property type="match status" value="1"/>
</dbReference>
<keyword evidence="7" id="KW-0963">Cytoplasm</keyword>
<dbReference type="Gene3D" id="1.10.10.2480">
    <property type="match status" value="1"/>
</dbReference>
<dbReference type="InterPro" id="IPR000795">
    <property type="entry name" value="T_Tr_GTP-bd_dom"/>
</dbReference>
<feature type="region of interest" description="Disordered" evidence="9">
    <location>
        <begin position="56"/>
        <end position="183"/>
    </location>
</feature>
<dbReference type="InterPro" id="IPR006847">
    <property type="entry name" value="IF2_N"/>
</dbReference>
<dbReference type="FunFam" id="3.40.50.300:FF:000019">
    <property type="entry name" value="Translation initiation factor IF-2"/>
    <property type="match status" value="1"/>
</dbReference>
<keyword evidence="5 7" id="KW-0648">Protein biosynthesis</keyword>
<name>A0A7Y2E4X7_UNCEI</name>
<dbReference type="FunFam" id="2.40.30.10:FF:000008">
    <property type="entry name" value="Translation initiation factor IF-2"/>
    <property type="match status" value="1"/>
</dbReference>
<dbReference type="GO" id="GO:0005525">
    <property type="term" value="F:GTP binding"/>
    <property type="evidence" value="ECO:0007669"/>
    <property type="project" value="UniProtKB-KW"/>
</dbReference>
<dbReference type="CDD" id="cd01887">
    <property type="entry name" value="IF2_eIF5B"/>
    <property type="match status" value="1"/>
</dbReference>
<dbReference type="NCBIfam" id="TIGR00231">
    <property type="entry name" value="small_GTP"/>
    <property type="match status" value="1"/>
</dbReference>
<comment type="caution">
    <text evidence="11">The sequence shown here is derived from an EMBL/GenBank/DDBJ whole genome shotgun (WGS) entry which is preliminary data.</text>
</comment>
<sequence>MTDKKPRVYQVAKDFNVSSEALLEILKGLGVKARSHMSTVDPSAIELIQKKFNEEKEEVVAEAPTPEPEAPTQPEPTPTAPIEVGPPSMPYSKPVTPPPVTPPPPATPKQPSAPAQSRRVNPPRSNAPSTGGAQRPGMSNAGPRPTGGRTGGGRPHGKGGAFGRSQPGQNRRRRKVPDARTVADSVKRTLADIDGGGKSKKYKKKQQLEAGGNVATEEQMNTISVTEFITVVALAEHLDVSVAQIITKLMGMGKMVTQNQRLDKETIELVALEFEHVVEFQAEHGAEEIEEGPDDPEKMVPRPPVVTVMGHVDHGKTSLLDYIRKANVVAGEKGGITQHIGAYEVQLDNGREVTFLDTPGHQAFTAMRARGAQATDIVVLVVAADDRVMPQTIEAIDHAKAAEVPMIVAINKVDKPDANPALVKQDLANRNLLVEEYGGTVSSVDISAKTGAGIDDLMELILLQADLLEIKADPERLARGTVIESKVEQGRGTVATVLVQTGTLEVGSPFVCGDQFGKVRSMSDERGHRVKAAGPSTPVEVTGWSGTPAAGELFLATKTEGDARRIGHERKQLSVERGRRQTKITLLNLKEAIDQGKVKELGLIIKADVAGSAEVLSEQLGEIAHEEVRCRVIHSGVGQINENDVLLAAASNAVIIGFNVKADPRATTAAAREEVDIKLYTIIYQAVEDVRSALEGLLKPEQVERKKSTIEVRQVFGISKLGIIAGSYVKDGTVERSHRARLLRDGEEIFDGKISSLKRFKDDVKEVAAGFECGVGLEDTSDIKEGDIIETYIIEEVARRLGDS</sequence>
<feature type="binding site" evidence="7">
    <location>
        <begin position="357"/>
        <end position="361"/>
    </location>
    <ligand>
        <name>GTP</name>
        <dbReference type="ChEBI" id="CHEBI:37565"/>
    </ligand>
</feature>
<dbReference type="GO" id="GO:0003743">
    <property type="term" value="F:translation initiation factor activity"/>
    <property type="evidence" value="ECO:0007669"/>
    <property type="project" value="UniProtKB-UniRule"/>
</dbReference>
<evidence type="ECO:0000256" key="4">
    <source>
        <dbReference type="ARBA" id="ARBA00022741"/>
    </source>
</evidence>
<dbReference type="GO" id="GO:0003924">
    <property type="term" value="F:GTPase activity"/>
    <property type="evidence" value="ECO:0007669"/>
    <property type="project" value="UniProtKB-UniRule"/>
</dbReference>
<dbReference type="InterPro" id="IPR053905">
    <property type="entry name" value="EF-G-like_DII"/>
</dbReference>
<evidence type="ECO:0000256" key="2">
    <source>
        <dbReference type="ARBA" id="ARBA00020675"/>
    </source>
</evidence>
<dbReference type="PROSITE" id="PS01176">
    <property type="entry name" value="IF2"/>
    <property type="match status" value="1"/>
</dbReference>
<dbReference type="HAMAP" id="MF_00100_B">
    <property type="entry name" value="IF_2_B"/>
    <property type="match status" value="1"/>
</dbReference>
<dbReference type="InterPro" id="IPR027417">
    <property type="entry name" value="P-loop_NTPase"/>
</dbReference>
<feature type="binding site" evidence="7">
    <location>
        <begin position="310"/>
        <end position="317"/>
    </location>
    <ligand>
        <name>GTP</name>
        <dbReference type="ChEBI" id="CHEBI:37565"/>
    </ligand>
</feature>
<evidence type="ECO:0000256" key="7">
    <source>
        <dbReference type="HAMAP-Rule" id="MF_00100"/>
    </source>
</evidence>
<dbReference type="FunFam" id="3.40.50.10050:FF:000001">
    <property type="entry name" value="Translation initiation factor IF-2"/>
    <property type="match status" value="1"/>
</dbReference>
<dbReference type="Pfam" id="PF04760">
    <property type="entry name" value="IF2_N"/>
    <property type="match status" value="2"/>
</dbReference>
<comment type="caution">
    <text evidence="7">Lacks conserved residue(s) required for the propagation of feature annotation.</text>
</comment>
<dbReference type="Pfam" id="PF22042">
    <property type="entry name" value="EF-G_D2"/>
    <property type="match status" value="1"/>
</dbReference>
<keyword evidence="6 7" id="KW-0342">GTP-binding</keyword>
<feature type="compositionally biased region" description="Pro residues" evidence="9">
    <location>
        <begin position="95"/>
        <end position="108"/>
    </location>
</feature>
<dbReference type="Proteomes" id="UP000547674">
    <property type="component" value="Unassembled WGS sequence"/>
</dbReference>
<dbReference type="InterPro" id="IPR009000">
    <property type="entry name" value="Transl_B-barrel_sf"/>
</dbReference>
<dbReference type="SUPFAM" id="SSF50447">
    <property type="entry name" value="Translation proteins"/>
    <property type="match status" value="2"/>
</dbReference>
<dbReference type="AlphaFoldDB" id="A0A7Y2E4X7"/>
<keyword evidence="4 7" id="KW-0547">Nucleotide-binding</keyword>
<dbReference type="InterPro" id="IPR036925">
    <property type="entry name" value="TIF_IF2_dom3_sf"/>
</dbReference>
<dbReference type="GO" id="GO:0005737">
    <property type="term" value="C:cytoplasm"/>
    <property type="evidence" value="ECO:0007669"/>
    <property type="project" value="UniProtKB-SubCell"/>
</dbReference>
<dbReference type="NCBIfam" id="TIGR00487">
    <property type="entry name" value="IF-2"/>
    <property type="match status" value="1"/>
</dbReference>
<evidence type="ECO:0000256" key="5">
    <source>
        <dbReference type="ARBA" id="ARBA00022917"/>
    </source>
</evidence>
<dbReference type="PROSITE" id="PS51722">
    <property type="entry name" value="G_TR_2"/>
    <property type="match status" value="1"/>
</dbReference>
<comment type="similarity">
    <text evidence="1 7 8">Belongs to the TRAFAC class translation factor GTPase superfamily. Classic translation factor GTPase family. IF-2 subfamily.</text>
</comment>
<dbReference type="Gene3D" id="2.40.30.10">
    <property type="entry name" value="Translation factors"/>
    <property type="match status" value="2"/>
</dbReference>
<dbReference type="InterPro" id="IPR044145">
    <property type="entry name" value="IF2_II"/>
</dbReference>
<organism evidence="11 12">
    <name type="scientific">Eiseniibacteriota bacterium</name>
    <dbReference type="NCBI Taxonomy" id="2212470"/>
    <lineage>
        <taxon>Bacteria</taxon>
        <taxon>Candidatus Eiseniibacteriota</taxon>
    </lineage>
</organism>
<dbReference type="InterPro" id="IPR023115">
    <property type="entry name" value="TIF_IF2_dom3"/>
</dbReference>
<dbReference type="Gene3D" id="3.40.50.10050">
    <property type="entry name" value="Translation initiation factor IF- 2, domain 3"/>
    <property type="match status" value="1"/>
</dbReference>
<reference evidence="11 12" key="1">
    <citation type="submission" date="2020-03" db="EMBL/GenBank/DDBJ databases">
        <title>Metabolic flexibility allows generalist bacteria to become dominant in a frequently disturbed ecosystem.</title>
        <authorList>
            <person name="Chen Y.-J."/>
            <person name="Leung P.M."/>
            <person name="Bay S.K."/>
            <person name="Hugenholtz P."/>
            <person name="Kessler A.J."/>
            <person name="Shelley G."/>
            <person name="Waite D.W."/>
            <person name="Cook P.L."/>
            <person name="Greening C."/>
        </authorList>
    </citation>
    <scope>NUCLEOTIDE SEQUENCE [LARGE SCALE GENOMIC DNA]</scope>
    <source>
        <strain evidence="11">SS_bin_28</strain>
    </source>
</reference>
<evidence type="ECO:0000256" key="3">
    <source>
        <dbReference type="ARBA" id="ARBA00022540"/>
    </source>
</evidence>
<evidence type="ECO:0000256" key="1">
    <source>
        <dbReference type="ARBA" id="ARBA00007733"/>
    </source>
</evidence>
<proteinExistence type="inferred from homology"/>